<dbReference type="InterPro" id="IPR050919">
    <property type="entry name" value="NKG2/CD94_NK_receptors"/>
</dbReference>
<dbReference type="InterPro" id="IPR016186">
    <property type="entry name" value="C-type_lectin-like/link_sf"/>
</dbReference>
<keyword evidence="8" id="KW-1185">Reference proteome</keyword>
<evidence type="ECO:0000313" key="8">
    <source>
        <dbReference type="Proteomes" id="UP000694380"/>
    </source>
</evidence>
<evidence type="ECO:0000313" key="7">
    <source>
        <dbReference type="Ensembl" id="ENSCPBP00000005771.1"/>
    </source>
</evidence>
<evidence type="ECO:0000256" key="4">
    <source>
        <dbReference type="ARBA" id="ARBA00022968"/>
    </source>
</evidence>
<keyword evidence="3" id="KW-0430">Lectin</keyword>
<name>A0A8C3FBA3_CHRPI</name>
<dbReference type="GO" id="GO:0030246">
    <property type="term" value="F:carbohydrate binding"/>
    <property type="evidence" value="ECO:0007669"/>
    <property type="project" value="UniProtKB-KW"/>
</dbReference>
<keyword evidence="6" id="KW-0472">Membrane</keyword>
<evidence type="ECO:0000256" key="2">
    <source>
        <dbReference type="ARBA" id="ARBA00022692"/>
    </source>
</evidence>
<dbReference type="AlphaFoldDB" id="A0A8C3FBA3"/>
<dbReference type="Gene3D" id="3.10.100.10">
    <property type="entry name" value="Mannose-Binding Protein A, subunit A"/>
    <property type="match status" value="1"/>
</dbReference>
<evidence type="ECO:0000256" key="6">
    <source>
        <dbReference type="ARBA" id="ARBA00023136"/>
    </source>
</evidence>
<dbReference type="GO" id="GO:0016020">
    <property type="term" value="C:membrane"/>
    <property type="evidence" value="ECO:0007669"/>
    <property type="project" value="UniProtKB-SubCell"/>
</dbReference>
<protein>
    <submittedName>
        <fullName evidence="7">Uncharacterized protein</fullName>
    </submittedName>
</protein>
<reference evidence="7" key="2">
    <citation type="submission" date="2025-09" db="UniProtKB">
        <authorList>
            <consortium name="Ensembl"/>
        </authorList>
    </citation>
    <scope>IDENTIFICATION</scope>
</reference>
<accession>A0A8C3FBA3</accession>
<dbReference type="InterPro" id="IPR016187">
    <property type="entry name" value="CTDL_fold"/>
</dbReference>
<sequence>CVALRIGDWRGRAGAVGDSCPRTRIESLSVFPFITGYNCSEIDWVQWAASCYLLSEKEKTWQESIHACAAMLASLVKRDTQEELVQSHLRFSSLLRLVPIAK</sequence>
<dbReference type="Ensembl" id="ENSCPBT00000006997.1">
    <property type="protein sequence ID" value="ENSCPBP00000005771.1"/>
    <property type="gene ID" value="ENSCPBG00000004603.1"/>
</dbReference>
<reference evidence="7" key="1">
    <citation type="submission" date="2025-08" db="UniProtKB">
        <authorList>
            <consortium name="Ensembl"/>
        </authorList>
    </citation>
    <scope>IDENTIFICATION</scope>
</reference>
<dbReference type="PANTHER" id="PTHR22800">
    <property type="entry name" value="C-TYPE LECTIN PROTEINS"/>
    <property type="match status" value="1"/>
</dbReference>
<dbReference type="SUPFAM" id="SSF56436">
    <property type="entry name" value="C-type lectin-like"/>
    <property type="match status" value="1"/>
</dbReference>
<organism evidence="7 8">
    <name type="scientific">Chrysemys picta bellii</name>
    <name type="common">Western painted turtle</name>
    <name type="synonym">Emys bellii</name>
    <dbReference type="NCBI Taxonomy" id="8478"/>
    <lineage>
        <taxon>Eukaryota</taxon>
        <taxon>Metazoa</taxon>
        <taxon>Chordata</taxon>
        <taxon>Craniata</taxon>
        <taxon>Vertebrata</taxon>
        <taxon>Euteleostomi</taxon>
        <taxon>Archelosauria</taxon>
        <taxon>Testudinata</taxon>
        <taxon>Testudines</taxon>
        <taxon>Cryptodira</taxon>
        <taxon>Durocryptodira</taxon>
        <taxon>Testudinoidea</taxon>
        <taxon>Emydidae</taxon>
        <taxon>Chrysemys</taxon>
    </lineage>
</organism>
<comment type="subcellular location">
    <subcellularLocation>
        <location evidence="1">Membrane</location>
        <topology evidence="1">Single-pass type II membrane protein</topology>
    </subcellularLocation>
</comment>
<evidence type="ECO:0000256" key="3">
    <source>
        <dbReference type="ARBA" id="ARBA00022734"/>
    </source>
</evidence>
<dbReference type="PANTHER" id="PTHR22800:SF252">
    <property type="entry name" value="NATURAL KILLER CELLS ANTIGEN CD94"/>
    <property type="match status" value="1"/>
</dbReference>
<keyword evidence="5" id="KW-1133">Transmembrane helix</keyword>
<proteinExistence type="predicted"/>
<keyword evidence="4" id="KW-0735">Signal-anchor</keyword>
<evidence type="ECO:0000256" key="1">
    <source>
        <dbReference type="ARBA" id="ARBA00004606"/>
    </source>
</evidence>
<dbReference type="Proteomes" id="UP000694380">
    <property type="component" value="Unplaced"/>
</dbReference>
<dbReference type="GO" id="GO:0045954">
    <property type="term" value="P:positive regulation of natural killer cell mediated cytotoxicity"/>
    <property type="evidence" value="ECO:0007669"/>
    <property type="project" value="TreeGrafter"/>
</dbReference>
<evidence type="ECO:0000256" key="5">
    <source>
        <dbReference type="ARBA" id="ARBA00022989"/>
    </source>
</evidence>
<keyword evidence="2" id="KW-0812">Transmembrane</keyword>
<dbReference type="GO" id="GO:0002223">
    <property type="term" value="P:stimulatory C-type lectin receptor signaling pathway"/>
    <property type="evidence" value="ECO:0007669"/>
    <property type="project" value="TreeGrafter"/>
</dbReference>